<comment type="caution">
    <text evidence="2">The sequence shown here is derived from an EMBL/GenBank/DDBJ whole genome shotgun (WGS) entry which is preliminary data.</text>
</comment>
<accession>A0A2N8TAG7</accession>
<evidence type="ECO:0000313" key="3">
    <source>
        <dbReference type="Proteomes" id="UP000235943"/>
    </source>
</evidence>
<sequence length="125" mass="13130">MDVSLARLDGERARLLARRAELLAALRRSPAPPKPPRRELSAQATQNLLLVLGGLLLIVAAFVFTVVSWGYLSIGGRAAVLAGLTALVLAAPVVLLRRGLTATAETMAAFGVALMVLDGYAARQV</sequence>
<proteinExistence type="predicted"/>
<gene>
    <name evidence="2" type="ORF">C1J00_44310</name>
</gene>
<keyword evidence="1" id="KW-1133">Transmembrane helix</keyword>
<reference evidence="2 3" key="1">
    <citation type="submission" date="2018-01" db="EMBL/GenBank/DDBJ databases">
        <title>Draft genome sequence of Streptomyces sp. 13K301.</title>
        <authorList>
            <person name="Sahin N."/>
            <person name="Saygin H."/>
            <person name="Ay H."/>
        </authorList>
    </citation>
    <scope>NUCLEOTIDE SEQUENCE [LARGE SCALE GENOMIC DNA]</scope>
    <source>
        <strain evidence="2 3">13K301</strain>
    </source>
</reference>
<evidence type="ECO:0000256" key="1">
    <source>
        <dbReference type="SAM" id="Phobius"/>
    </source>
</evidence>
<organism evidence="2 3">
    <name type="scientific">Streptomyces cahuitamycinicus</name>
    <dbReference type="NCBI Taxonomy" id="2070367"/>
    <lineage>
        <taxon>Bacteria</taxon>
        <taxon>Bacillati</taxon>
        <taxon>Actinomycetota</taxon>
        <taxon>Actinomycetes</taxon>
        <taxon>Kitasatosporales</taxon>
        <taxon>Streptomycetaceae</taxon>
        <taxon>Streptomyces</taxon>
    </lineage>
</organism>
<evidence type="ECO:0000313" key="2">
    <source>
        <dbReference type="EMBL" id="PNG16026.1"/>
    </source>
</evidence>
<dbReference type="EMBL" id="POUC01001005">
    <property type="protein sequence ID" value="PNG16026.1"/>
    <property type="molecule type" value="Genomic_DNA"/>
</dbReference>
<protein>
    <submittedName>
        <fullName evidence="2">Uncharacterized protein</fullName>
    </submittedName>
</protein>
<keyword evidence="3" id="KW-1185">Reference proteome</keyword>
<keyword evidence="1" id="KW-0812">Transmembrane</keyword>
<feature type="non-terminal residue" evidence="2">
    <location>
        <position position="125"/>
    </location>
</feature>
<feature type="transmembrane region" description="Helical" evidence="1">
    <location>
        <begin position="78"/>
        <end position="96"/>
    </location>
</feature>
<keyword evidence="1" id="KW-0472">Membrane</keyword>
<dbReference type="AlphaFoldDB" id="A0A2N8TAG7"/>
<name>A0A2N8TAG7_9ACTN</name>
<feature type="transmembrane region" description="Helical" evidence="1">
    <location>
        <begin position="48"/>
        <end position="72"/>
    </location>
</feature>
<dbReference type="Proteomes" id="UP000235943">
    <property type="component" value="Unassembled WGS sequence"/>
</dbReference>